<keyword evidence="1" id="KW-0808">Transferase</keyword>
<name>A0A0G0WXL0_9BACT</name>
<keyword evidence="3" id="KW-0489">Methyltransferase</keyword>
<dbReference type="GO" id="GO:0008757">
    <property type="term" value="F:S-adenosylmethionine-dependent methyltransferase activity"/>
    <property type="evidence" value="ECO:0007669"/>
    <property type="project" value="InterPro"/>
</dbReference>
<feature type="domain" description="Methyltransferase type 11" evidence="2">
    <location>
        <begin position="61"/>
        <end position="155"/>
    </location>
</feature>
<dbReference type="InterPro" id="IPR029063">
    <property type="entry name" value="SAM-dependent_MTases_sf"/>
</dbReference>
<evidence type="ECO:0000313" key="3">
    <source>
        <dbReference type="EMBL" id="KKR89140.1"/>
    </source>
</evidence>
<gene>
    <name evidence="3" type="ORF">UU38_C0001G0042</name>
</gene>
<dbReference type="SUPFAM" id="SSF53335">
    <property type="entry name" value="S-adenosyl-L-methionine-dependent methyltransferases"/>
    <property type="match status" value="1"/>
</dbReference>
<dbReference type="Proteomes" id="UP000033918">
    <property type="component" value="Unassembled WGS sequence"/>
</dbReference>
<protein>
    <submittedName>
        <fullName evidence="3">Methylase</fullName>
    </submittedName>
</protein>
<dbReference type="PANTHER" id="PTHR44068:SF11">
    <property type="entry name" value="GERANYL DIPHOSPHATE 2-C-METHYLTRANSFERASE"/>
    <property type="match status" value="1"/>
</dbReference>
<comment type="caution">
    <text evidence="3">The sequence shown here is derived from an EMBL/GenBank/DDBJ whole genome shotgun (WGS) entry which is preliminary data.</text>
</comment>
<accession>A0A0G0WXL0</accession>
<dbReference type="GO" id="GO:0032259">
    <property type="term" value="P:methylation"/>
    <property type="evidence" value="ECO:0007669"/>
    <property type="project" value="UniProtKB-KW"/>
</dbReference>
<evidence type="ECO:0000259" key="2">
    <source>
        <dbReference type="Pfam" id="PF08241"/>
    </source>
</evidence>
<evidence type="ECO:0000256" key="1">
    <source>
        <dbReference type="ARBA" id="ARBA00022679"/>
    </source>
</evidence>
<proteinExistence type="predicted"/>
<evidence type="ECO:0000313" key="4">
    <source>
        <dbReference type="Proteomes" id="UP000033918"/>
    </source>
</evidence>
<sequence>MDKFKDRIRDFWNKKPCGTFGIIPENVDRDYFDNIKKRRYRLEPFIGEIAGFNKLKGKKVLEIGCGVGTDGVEFARSGAYYTGIDASLNSLELAKKNFEFNDLRPNLQLADAEALPFPDNAFDFIYSWGVLHHTPDMVKAINEVYRVLKPGGSFCVMLYNRYSLVGLQLYFFYGLLRLNPFISLNRLFYEHHESPGTKAITDKEARLFFKDFRNIEVKNIVTPYDIRISHNHYWPKFVAYFIPSILGFFKVITGEK</sequence>
<dbReference type="Gene3D" id="3.40.50.150">
    <property type="entry name" value="Vaccinia Virus protein VP39"/>
    <property type="match status" value="1"/>
</dbReference>
<dbReference type="EMBL" id="LCAK01000001">
    <property type="protein sequence ID" value="KKR89140.1"/>
    <property type="molecule type" value="Genomic_DNA"/>
</dbReference>
<dbReference type="PANTHER" id="PTHR44068">
    <property type="entry name" value="ZGC:194242"/>
    <property type="match status" value="1"/>
</dbReference>
<organism evidence="3 4">
    <name type="scientific">Candidatus Wolfebacteria bacterium GW2011_GWB1_41_12</name>
    <dbReference type="NCBI Taxonomy" id="1619006"/>
    <lineage>
        <taxon>Bacteria</taxon>
        <taxon>Candidatus Wolfeibacteriota</taxon>
    </lineage>
</organism>
<reference evidence="3 4" key="1">
    <citation type="journal article" date="2015" name="Nature">
        <title>rRNA introns, odd ribosomes, and small enigmatic genomes across a large radiation of phyla.</title>
        <authorList>
            <person name="Brown C.T."/>
            <person name="Hug L.A."/>
            <person name="Thomas B.C."/>
            <person name="Sharon I."/>
            <person name="Castelle C.J."/>
            <person name="Singh A."/>
            <person name="Wilkins M.J."/>
            <person name="Williams K.H."/>
            <person name="Banfield J.F."/>
        </authorList>
    </citation>
    <scope>NUCLEOTIDE SEQUENCE [LARGE SCALE GENOMIC DNA]</scope>
</reference>
<dbReference type="InterPro" id="IPR050447">
    <property type="entry name" value="Erg6_SMT_methyltransf"/>
</dbReference>
<dbReference type="AlphaFoldDB" id="A0A0G0WXL0"/>
<dbReference type="Pfam" id="PF08241">
    <property type="entry name" value="Methyltransf_11"/>
    <property type="match status" value="1"/>
</dbReference>
<dbReference type="CDD" id="cd02440">
    <property type="entry name" value="AdoMet_MTases"/>
    <property type="match status" value="1"/>
</dbReference>
<dbReference type="InterPro" id="IPR013216">
    <property type="entry name" value="Methyltransf_11"/>
</dbReference>